<dbReference type="SUPFAM" id="SSF56059">
    <property type="entry name" value="Glutathione synthetase ATP-binding domain-like"/>
    <property type="match status" value="1"/>
</dbReference>
<comment type="caution">
    <text evidence="1">The sequence shown here is derived from an EMBL/GenBank/DDBJ whole genome shotgun (WGS) entry which is preliminary data.</text>
</comment>
<proteinExistence type="predicted"/>
<protein>
    <submittedName>
        <fullName evidence="1">Glutathione synthase/RimK-type ligase-like ATP-grasp enzyme</fullName>
    </submittedName>
</protein>
<reference evidence="1 2" key="1">
    <citation type="submission" date="2018-03" db="EMBL/GenBank/DDBJ databases">
        <title>Genomic Encyclopedia of Archaeal and Bacterial Type Strains, Phase II (KMG-II): from individual species to whole genera.</title>
        <authorList>
            <person name="Goeker M."/>
        </authorList>
    </citation>
    <scope>NUCLEOTIDE SEQUENCE [LARGE SCALE GENOMIC DNA]</scope>
    <source>
        <strain evidence="1 2">DSM 27929</strain>
    </source>
</reference>
<dbReference type="Proteomes" id="UP000238157">
    <property type="component" value="Unassembled WGS sequence"/>
</dbReference>
<dbReference type="RefSeq" id="WP_106135363.1">
    <property type="nucleotide sequence ID" value="NZ_PVTR01000016.1"/>
</dbReference>
<organism evidence="1 2">
    <name type="scientific">Mongoliibacter ruber</name>
    <dbReference type="NCBI Taxonomy" id="1750599"/>
    <lineage>
        <taxon>Bacteria</taxon>
        <taxon>Pseudomonadati</taxon>
        <taxon>Bacteroidota</taxon>
        <taxon>Cytophagia</taxon>
        <taxon>Cytophagales</taxon>
        <taxon>Cyclobacteriaceae</taxon>
        <taxon>Mongoliibacter</taxon>
    </lineage>
</organism>
<gene>
    <name evidence="1" type="ORF">CLW00_11651</name>
</gene>
<evidence type="ECO:0000313" key="2">
    <source>
        <dbReference type="Proteomes" id="UP000238157"/>
    </source>
</evidence>
<keyword evidence="1" id="KW-0436">Ligase</keyword>
<dbReference type="AlphaFoldDB" id="A0A2T0WDW9"/>
<dbReference type="PANTHER" id="PTHR39217:SF1">
    <property type="entry name" value="GLUTATHIONE SYNTHETASE"/>
    <property type="match status" value="1"/>
</dbReference>
<dbReference type="EMBL" id="PVTR01000016">
    <property type="protein sequence ID" value="PRY84892.1"/>
    <property type="molecule type" value="Genomic_DNA"/>
</dbReference>
<dbReference type="OrthoDB" id="3373978at2"/>
<dbReference type="GO" id="GO:0016874">
    <property type="term" value="F:ligase activity"/>
    <property type="evidence" value="ECO:0007669"/>
    <property type="project" value="UniProtKB-KW"/>
</dbReference>
<evidence type="ECO:0000313" key="1">
    <source>
        <dbReference type="EMBL" id="PRY84892.1"/>
    </source>
</evidence>
<keyword evidence="2" id="KW-1185">Reference proteome</keyword>
<accession>A0A2T0WDW9</accession>
<sequence length="294" mass="34151">MKIAVITYEARGSYAASSVVDEDLVLEEILNELGVDFKFEVWSDKSVLWENYEMILLKSPWDYFDRYEEFLDWCAEIKRLGLPVFNSIDTVVWNSDKWYLKEIQEKGYPIVPTVFVKKSELPDLESAFLQFNTDKLVFKPTVSGGAKNTIKLSKETWSDKREAIYDLVREEDFMLQPFVKEIAEVGEYSYLFFNGQYSHAILKSAKSGDFRVQHFFGGSIHNVNPSAEELGYLQKLVDEFAQKSLYARVDGVWIEGIFYLMELELIEPYLFLFTSDAARENYKKALKEVIIGPK</sequence>
<dbReference type="InterPro" id="IPR053191">
    <property type="entry name" value="DcsG_Biosynth_Enzyme"/>
</dbReference>
<dbReference type="PANTHER" id="PTHR39217">
    <property type="match status" value="1"/>
</dbReference>
<name>A0A2T0WDW9_9BACT</name>